<evidence type="ECO:0000313" key="5">
    <source>
        <dbReference type="EMBL" id="MFC5772359.1"/>
    </source>
</evidence>
<reference evidence="6" key="1">
    <citation type="journal article" date="2019" name="Int. J. Syst. Evol. Microbiol.">
        <title>The Global Catalogue of Microorganisms (GCM) 10K type strain sequencing project: providing services to taxonomists for standard genome sequencing and annotation.</title>
        <authorList>
            <consortium name="The Broad Institute Genomics Platform"/>
            <consortium name="The Broad Institute Genome Sequencing Center for Infectious Disease"/>
            <person name="Wu L."/>
            <person name="Ma J."/>
        </authorList>
    </citation>
    <scope>NUCLEOTIDE SEQUENCE [LARGE SCALE GENOMIC DNA]</scope>
    <source>
        <strain evidence="6">SHR3</strain>
    </source>
</reference>
<dbReference type="InterPro" id="IPR015590">
    <property type="entry name" value="Aldehyde_DH_dom"/>
</dbReference>
<protein>
    <submittedName>
        <fullName evidence="5">Aldehyde dehydrogenase family protein</fullName>
    </submittedName>
</protein>
<dbReference type="InterPro" id="IPR029510">
    <property type="entry name" value="Ald_DH_CS_GLU"/>
</dbReference>
<dbReference type="Proteomes" id="UP001595974">
    <property type="component" value="Unassembled WGS sequence"/>
</dbReference>
<dbReference type="Gene3D" id="3.40.309.10">
    <property type="entry name" value="Aldehyde Dehydrogenase, Chain A, domain 2"/>
    <property type="match status" value="1"/>
</dbReference>
<sequence>MAPYSDQLVSAATREFLARPGRMLIGAEWADAVSGETLAVVDPASGTAFTSVPAGDAADIDRAVQAARRAFESGDWPRMRPVDRERLLLKFADLIEANAQELAEIEALDNGKPVMMARHVDVALVVDFLRYMAGWATKIEGSTMDVSVPLMRDRELFGFTRREPVGVVGAIIPWNFPLLMAAWKVGPALASGCTMVLKPAEETPLTALRFAELALQAGYPPGVLNVVTGLGHTAGAALAGHKGIEKVAFTGSTEIGKLVGKAAIDNMTRVSLELGGKSPVIVLDDADPTMAAAGAAQAIFFNQGQVCTAGSRLYVHKSRFEQVVEGLSGIAAAMKLGPGIDPDTQVGPLVSAVQQQRVLGYIQSGFAEGARAAAGGAAGEGAGYFVKPTVLVDTRDDMKVVREEIFGPVVVAMPYDDLDEVARRANDTPYGLAASIWSNDLSRVHRLIPRIKAGTVWVNCHNILDNAMPFGGYKQSGIGREMGRAVLDLYTESKSVIMAL</sequence>
<dbReference type="Gene3D" id="3.40.605.10">
    <property type="entry name" value="Aldehyde Dehydrogenase, Chain A, domain 1"/>
    <property type="match status" value="1"/>
</dbReference>
<dbReference type="PANTHER" id="PTHR11699">
    <property type="entry name" value="ALDEHYDE DEHYDROGENASE-RELATED"/>
    <property type="match status" value="1"/>
</dbReference>
<dbReference type="SUPFAM" id="SSF53720">
    <property type="entry name" value="ALDH-like"/>
    <property type="match status" value="1"/>
</dbReference>
<evidence type="ECO:0000256" key="2">
    <source>
        <dbReference type="PROSITE-ProRule" id="PRU10007"/>
    </source>
</evidence>
<keyword evidence="1 3" id="KW-0560">Oxidoreductase</keyword>
<feature type="domain" description="Aldehyde dehydrogenase" evidence="4">
    <location>
        <begin position="29"/>
        <end position="496"/>
    </location>
</feature>
<dbReference type="InterPro" id="IPR016160">
    <property type="entry name" value="Ald_DH_CS_CYS"/>
</dbReference>
<dbReference type="RefSeq" id="WP_096444865.1">
    <property type="nucleotide sequence ID" value="NZ_JBHSOG010000116.1"/>
</dbReference>
<dbReference type="PROSITE" id="PS00070">
    <property type="entry name" value="ALDEHYDE_DEHYDR_CYS"/>
    <property type="match status" value="1"/>
</dbReference>
<gene>
    <name evidence="5" type="ORF">ACFPTN_23510</name>
</gene>
<evidence type="ECO:0000259" key="4">
    <source>
        <dbReference type="Pfam" id="PF00171"/>
    </source>
</evidence>
<comment type="caution">
    <text evidence="5">The sequence shown here is derived from an EMBL/GenBank/DDBJ whole genome shotgun (WGS) entry which is preliminary data.</text>
</comment>
<name>A0ABW1AYX0_9RHOO</name>
<keyword evidence="6" id="KW-1185">Reference proteome</keyword>
<dbReference type="InterPro" id="IPR016162">
    <property type="entry name" value="Ald_DH_N"/>
</dbReference>
<evidence type="ECO:0000256" key="3">
    <source>
        <dbReference type="RuleBase" id="RU003345"/>
    </source>
</evidence>
<dbReference type="PROSITE" id="PS00687">
    <property type="entry name" value="ALDEHYDE_DEHYDR_GLU"/>
    <property type="match status" value="1"/>
</dbReference>
<dbReference type="InterPro" id="IPR016161">
    <property type="entry name" value="Ald_DH/histidinol_DH"/>
</dbReference>
<organism evidence="5 6">
    <name type="scientific">Thauera sinica</name>
    <dbReference type="NCBI Taxonomy" id="2665146"/>
    <lineage>
        <taxon>Bacteria</taxon>
        <taxon>Pseudomonadati</taxon>
        <taxon>Pseudomonadota</taxon>
        <taxon>Betaproteobacteria</taxon>
        <taxon>Rhodocyclales</taxon>
        <taxon>Zoogloeaceae</taxon>
        <taxon>Thauera</taxon>
    </lineage>
</organism>
<dbReference type="EMBL" id="JBHSOG010000116">
    <property type="protein sequence ID" value="MFC5772359.1"/>
    <property type="molecule type" value="Genomic_DNA"/>
</dbReference>
<proteinExistence type="inferred from homology"/>
<dbReference type="InterPro" id="IPR016163">
    <property type="entry name" value="Ald_DH_C"/>
</dbReference>
<dbReference type="Pfam" id="PF00171">
    <property type="entry name" value="Aldedh"/>
    <property type="match status" value="1"/>
</dbReference>
<evidence type="ECO:0000256" key="1">
    <source>
        <dbReference type="ARBA" id="ARBA00023002"/>
    </source>
</evidence>
<evidence type="ECO:0000313" key="6">
    <source>
        <dbReference type="Proteomes" id="UP001595974"/>
    </source>
</evidence>
<accession>A0ABW1AYX0</accession>
<comment type="similarity">
    <text evidence="3">Belongs to the aldehyde dehydrogenase family.</text>
</comment>
<feature type="active site" evidence="2">
    <location>
        <position position="273"/>
    </location>
</feature>